<dbReference type="PROSITE" id="PS51724">
    <property type="entry name" value="SPOR"/>
    <property type="match status" value="1"/>
</dbReference>
<dbReference type="GO" id="GO:0042834">
    <property type="term" value="F:peptidoglycan binding"/>
    <property type="evidence" value="ECO:0007669"/>
    <property type="project" value="InterPro"/>
</dbReference>
<dbReference type="InterPro" id="IPR007730">
    <property type="entry name" value="SPOR-like_dom"/>
</dbReference>
<proteinExistence type="predicted"/>
<evidence type="ECO:0000256" key="1">
    <source>
        <dbReference type="SAM" id="MobiDB-lite"/>
    </source>
</evidence>
<organism evidence="3 4">
    <name type="scientific">Noviherbaspirillum humi</name>
    <dbReference type="NCBI Taxonomy" id="1688639"/>
    <lineage>
        <taxon>Bacteria</taxon>
        <taxon>Pseudomonadati</taxon>
        <taxon>Pseudomonadota</taxon>
        <taxon>Betaproteobacteria</taxon>
        <taxon>Burkholderiales</taxon>
        <taxon>Oxalobacteraceae</taxon>
        <taxon>Noviherbaspirillum</taxon>
    </lineage>
</organism>
<reference evidence="3 4" key="1">
    <citation type="submission" date="2017-06" db="EMBL/GenBank/DDBJ databases">
        <authorList>
            <person name="Kim H.J."/>
            <person name="Triplett B.A."/>
        </authorList>
    </citation>
    <scope>NUCLEOTIDE SEQUENCE [LARGE SCALE GENOMIC DNA]</scope>
    <source>
        <strain evidence="3 4">U15</strain>
    </source>
</reference>
<accession>A0A239CC99</accession>
<dbReference type="Proteomes" id="UP000198284">
    <property type="component" value="Unassembled WGS sequence"/>
</dbReference>
<keyword evidence="4" id="KW-1185">Reference proteome</keyword>
<dbReference type="RefSeq" id="WP_089397590.1">
    <property type="nucleotide sequence ID" value="NZ_FZOT01000001.1"/>
</dbReference>
<feature type="domain" description="SPOR" evidence="2">
    <location>
        <begin position="167"/>
        <end position="245"/>
    </location>
</feature>
<protein>
    <submittedName>
        <fullName evidence="3">Sporulation related domain-containing protein</fullName>
    </submittedName>
</protein>
<evidence type="ECO:0000259" key="2">
    <source>
        <dbReference type="PROSITE" id="PS51724"/>
    </source>
</evidence>
<feature type="region of interest" description="Disordered" evidence="1">
    <location>
        <begin position="91"/>
        <end position="110"/>
    </location>
</feature>
<evidence type="ECO:0000313" key="3">
    <source>
        <dbReference type="EMBL" id="SNS17866.1"/>
    </source>
</evidence>
<name>A0A239CC99_9BURK</name>
<dbReference type="EMBL" id="FZOT01000001">
    <property type="protein sequence ID" value="SNS17866.1"/>
    <property type="molecule type" value="Genomic_DNA"/>
</dbReference>
<gene>
    <name evidence="3" type="ORF">SAMN06265795_101382</name>
</gene>
<dbReference type="OrthoDB" id="5298866at2"/>
<dbReference type="AlphaFoldDB" id="A0A239CC99"/>
<sequence>MLKFFFWILLIANAGLLAYQQGWLGSAAEKREPARLNNQLNADRIRLLRSGSASAGSGDDEPTVAKSAASGIAAVAARAPAVTAQAPAPAATPAASPATAPAASESAAPVKPPKAVVADAGKPAASPTASNNVACVEVGNFTAEEARRFEASLASLTLGPHLSRHPVQELASHMVYIPSQGSKEGAERKTAELRRLGINDFFVIQDNSEQRWGISLGVFRTDEAARIFLGQLNQKGVRTARIGTRQVRASMNVFRLRDIDAETRAAVDRLRAGFGGKELRDCIDI</sequence>
<evidence type="ECO:0000313" key="4">
    <source>
        <dbReference type="Proteomes" id="UP000198284"/>
    </source>
</evidence>
<dbReference type="Pfam" id="PF05036">
    <property type="entry name" value="SPOR"/>
    <property type="match status" value="1"/>
</dbReference>